<dbReference type="STRING" id="39060.SAMN05660706_105112"/>
<feature type="transmembrane region" description="Helical" evidence="1">
    <location>
        <begin position="293"/>
        <end position="312"/>
    </location>
</feature>
<feature type="transmembrane region" description="Helical" evidence="1">
    <location>
        <begin position="167"/>
        <end position="190"/>
    </location>
</feature>
<keyword evidence="1" id="KW-0812">Transmembrane</keyword>
<feature type="domain" description="TRAP C4-dicarboxylate transport system permease DctM subunit" evidence="2">
    <location>
        <begin position="109"/>
        <end position="544"/>
    </location>
</feature>
<dbReference type="EMBL" id="FOYM01000005">
    <property type="protein sequence ID" value="SFR00464.1"/>
    <property type="molecule type" value="Genomic_DNA"/>
</dbReference>
<evidence type="ECO:0000256" key="1">
    <source>
        <dbReference type="SAM" id="Phobius"/>
    </source>
</evidence>
<proteinExistence type="predicted"/>
<organism evidence="3 4">
    <name type="scientific">Desulfoscipio geothermicus DSM 3669</name>
    <dbReference type="NCBI Taxonomy" id="1121426"/>
    <lineage>
        <taxon>Bacteria</taxon>
        <taxon>Bacillati</taxon>
        <taxon>Bacillota</taxon>
        <taxon>Clostridia</taxon>
        <taxon>Eubacteriales</taxon>
        <taxon>Desulfallaceae</taxon>
        <taxon>Desulfoscipio</taxon>
    </lineage>
</organism>
<keyword evidence="1" id="KW-1133">Transmembrane helix</keyword>
<name>A0A1I6D4Q0_9FIRM</name>
<protein>
    <submittedName>
        <fullName evidence="3">TRAP transporter, 4TM/12TM fusion protein</fullName>
    </submittedName>
</protein>
<keyword evidence="4" id="KW-1185">Reference proteome</keyword>
<dbReference type="Pfam" id="PF06808">
    <property type="entry name" value="DctM"/>
    <property type="match status" value="1"/>
</dbReference>
<reference evidence="4" key="1">
    <citation type="submission" date="2016-10" db="EMBL/GenBank/DDBJ databases">
        <authorList>
            <person name="Varghese N."/>
            <person name="Submissions S."/>
        </authorList>
    </citation>
    <scope>NUCLEOTIDE SEQUENCE [LARGE SCALE GENOMIC DNA]</scope>
    <source>
        <strain evidence="4">DSM 3669</strain>
    </source>
</reference>
<feature type="transmembrane region" description="Helical" evidence="1">
    <location>
        <begin position="521"/>
        <end position="543"/>
    </location>
</feature>
<dbReference type="InterPro" id="IPR011853">
    <property type="entry name" value="TRAP_DctM-Dct_fused"/>
</dbReference>
<accession>A0A1I6D4Q0</accession>
<dbReference type="InterPro" id="IPR010656">
    <property type="entry name" value="DctM"/>
</dbReference>
<feature type="transmembrane region" description="Helical" evidence="1">
    <location>
        <begin position="549"/>
        <end position="570"/>
    </location>
</feature>
<feature type="transmembrane region" description="Helical" evidence="1">
    <location>
        <begin position="486"/>
        <end position="509"/>
    </location>
</feature>
<gene>
    <name evidence="3" type="ORF">SAMN05660706_105112</name>
</gene>
<dbReference type="AlphaFoldDB" id="A0A1I6D4Q0"/>
<evidence type="ECO:0000313" key="4">
    <source>
        <dbReference type="Proteomes" id="UP000199584"/>
    </source>
</evidence>
<feature type="transmembrane region" description="Helical" evidence="1">
    <location>
        <begin position="459"/>
        <end position="480"/>
    </location>
</feature>
<feature type="transmembrane region" description="Helical" evidence="1">
    <location>
        <begin position="601"/>
        <end position="617"/>
    </location>
</feature>
<sequence>MLSYIQAQKIGRILLIINSIFALYTAGFGLLSATAQRGLHWLFLSVSLFILYQSTSKEKPLWGKRFSTIWNTLVLCGAFSSGIYLLAVWQDRVLKVGATPIWDTFMAVVMIVVVLEATRKTTGKFLMITALLFIAYSLLGPYFPAPLGHRGQSLERLVNFLYFTTEGIFGIPMGISATFIIVFVLFGSFLEKFGGGKWFIDISYALTGRFRAGPAKTAVISSGLMGMLSGAPVANVATTGTFTIPLMKKVGFKSHLAGAIEAVASTGGMITPPIMGAGAFIMAEYLNIPYTEVAAAAIIPAFLFYFSLMLGIDSKAVKEGIVGIEAKQLPKISDTIKKRGHLAIPLISLIGMILIGWSPMKAAFWSTILSILIAYVSPKTRPNMEKILQALENGSKEVISIAAACASAGIIVGVIAITGLGAKISYTLIELSNGSIIIALILTAIISIILGFGMPPTAVYIILVSILVPPLVELGVMPIAAHMFLFFFSTIAALTPPVAITSYAAAAIAKANPNRTGVASFRLGILAYIIPFMFVFSPSLLLVGTPETITLSILTSTIGVCCLVAGMEGFLFFKWGWITRVLLAISAFLFIDGGWVTDVTALTGVMIAFLIQYFMGIKRNRKVMLNTQKKFL</sequence>
<dbReference type="PANTHER" id="PTHR43849">
    <property type="entry name" value="BLL3936 PROTEIN"/>
    <property type="match status" value="1"/>
</dbReference>
<feature type="transmembrane region" description="Helical" evidence="1">
    <location>
        <begin position="577"/>
        <end position="595"/>
    </location>
</feature>
<feature type="transmembrane region" description="Helical" evidence="1">
    <location>
        <begin position="256"/>
        <end position="281"/>
    </location>
</feature>
<dbReference type="Proteomes" id="UP000199584">
    <property type="component" value="Unassembled WGS sequence"/>
</dbReference>
<dbReference type="NCBIfam" id="TIGR02123">
    <property type="entry name" value="TRAP_fused"/>
    <property type="match status" value="1"/>
</dbReference>
<feature type="transmembrane region" description="Helical" evidence="1">
    <location>
        <begin position="340"/>
        <end position="357"/>
    </location>
</feature>
<feature type="transmembrane region" description="Helical" evidence="1">
    <location>
        <begin position="68"/>
        <end position="89"/>
    </location>
</feature>
<evidence type="ECO:0000313" key="3">
    <source>
        <dbReference type="EMBL" id="SFR00464.1"/>
    </source>
</evidence>
<keyword evidence="1" id="KW-0472">Membrane</keyword>
<feature type="transmembrane region" description="Helical" evidence="1">
    <location>
        <begin position="39"/>
        <end position="56"/>
    </location>
</feature>
<feature type="transmembrane region" description="Helical" evidence="1">
    <location>
        <begin position="101"/>
        <end position="118"/>
    </location>
</feature>
<dbReference type="RefSeq" id="WP_092482285.1">
    <property type="nucleotide sequence ID" value="NZ_FOYM01000005.1"/>
</dbReference>
<evidence type="ECO:0000259" key="2">
    <source>
        <dbReference type="Pfam" id="PF06808"/>
    </source>
</evidence>
<dbReference type="OrthoDB" id="9759894at2"/>
<dbReference type="PANTHER" id="PTHR43849:SF2">
    <property type="entry name" value="BLL3936 PROTEIN"/>
    <property type="match status" value="1"/>
</dbReference>
<feature type="transmembrane region" description="Helical" evidence="1">
    <location>
        <begin position="363"/>
        <end position="378"/>
    </location>
</feature>
<feature type="transmembrane region" description="Helical" evidence="1">
    <location>
        <begin position="434"/>
        <end position="452"/>
    </location>
</feature>
<feature type="transmembrane region" description="Helical" evidence="1">
    <location>
        <begin position="398"/>
        <end position="422"/>
    </location>
</feature>
<feature type="transmembrane region" description="Helical" evidence="1">
    <location>
        <begin position="125"/>
        <end position="147"/>
    </location>
</feature>
<feature type="transmembrane region" description="Helical" evidence="1">
    <location>
        <begin position="12"/>
        <end position="33"/>
    </location>
</feature>